<keyword evidence="3" id="KW-1185">Reference proteome</keyword>
<evidence type="ECO:0000313" key="3">
    <source>
        <dbReference type="Proteomes" id="UP000294947"/>
    </source>
</evidence>
<accession>A0A4R4XSP7</accession>
<organism evidence="2 3">
    <name type="scientific">Saccharopolyspora elongata</name>
    <dbReference type="NCBI Taxonomy" id="2530387"/>
    <lineage>
        <taxon>Bacteria</taxon>
        <taxon>Bacillati</taxon>
        <taxon>Actinomycetota</taxon>
        <taxon>Actinomycetes</taxon>
        <taxon>Pseudonocardiales</taxon>
        <taxon>Pseudonocardiaceae</taxon>
        <taxon>Saccharopolyspora</taxon>
    </lineage>
</organism>
<feature type="domain" description="DUF397" evidence="1">
    <location>
        <begin position="6"/>
        <end position="45"/>
    </location>
</feature>
<dbReference type="OrthoDB" id="3696856at2"/>
<gene>
    <name evidence="2" type="ORF">E1288_44355</name>
</gene>
<comment type="caution">
    <text evidence="2">The sequence shown here is derived from an EMBL/GenBank/DDBJ whole genome shotgun (WGS) entry which is preliminary data.</text>
</comment>
<dbReference type="InterPro" id="IPR007278">
    <property type="entry name" value="DUF397"/>
</dbReference>
<dbReference type="Pfam" id="PF04149">
    <property type="entry name" value="DUF397"/>
    <property type="match status" value="1"/>
</dbReference>
<sequence length="58" mass="6623">MTDQYVWRKSSRSQNLQTCVELSSPLGLIRDSKDPEGPRLDVDVAVFLRAVKAGRFER</sequence>
<dbReference type="RefSeq" id="WP_132495111.1">
    <property type="nucleotide sequence ID" value="NZ_SMKW01000142.1"/>
</dbReference>
<dbReference type="EMBL" id="SMKW01000142">
    <property type="protein sequence ID" value="TDD34538.1"/>
    <property type="molecule type" value="Genomic_DNA"/>
</dbReference>
<protein>
    <submittedName>
        <fullName evidence="2">DUF397 domain-containing protein</fullName>
    </submittedName>
</protein>
<dbReference type="Proteomes" id="UP000294947">
    <property type="component" value="Unassembled WGS sequence"/>
</dbReference>
<evidence type="ECO:0000259" key="1">
    <source>
        <dbReference type="Pfam" id="PF04149"/>
    </source>
</evidence>
<dbReference type="AlphaFoldDB" id="A0A4R4XSP7"/>
<evidence type="ECO:0000313" key="2">
    <source>
        <dbReference type="EMBL" id="TDD34538.1"/>
    </source>
</evidence>
<proteinExistence type="predicted"/>
<reference evidence="2 3" key="1">
    <citation type="submission" date="2019-03" db="EMBL/GenBank/DDBJ databases">
        <title>Draft genome sequences of novel Actinobacteria.</title>
        <authorList>
            <person name="Sahin N."/>
            <person name="Ay H."/>
            <person name="Saygin H."/>
        </authorList>
    </citation>
    <scope>NUCLEOTIDE SEQUENCE [LARGE SCALE GENOMIC DNA]</scope>
    <source>
        <strain evidence="2 3">7K502</strain>
    </source>
</reference>
<name>A0A4R4XSP7_9PSEU</name>